<dbReference type="Gene3D" id="1.20.920.20">
    <property type="match status" value="1"/>
</dbReference>
<organism evidence="6 7">
    <name type="scientific">Lingula anatina</name>
    <name type="common">Brachiopod</name>
    <name type="synonym">Lingula unguis</name>
    <dbReference type="NCBI Taxonomy" id="7574"/>
    <lineage>
        <taxon>Eukaryota</taxon>
        <taxon>Metazoa</taxon>
        <taxon>Spiralia</taxon>
        <taxon>Lophotrochozoa</taxon>
        <taxon>Brachiopoda</taxon>
        <taxon>Linguliformea</taxon>
        <taxon>Lingulata</taxon>
        <taxon>Lingulida</taxon>
        <taxon>Linguloidea</taxon>
        <taxon>Lingulidae</taxon>
        <taxon>Lingula</taxon>
    </lineage>
</organism>
<dbReference type="Gene3D" id="1.10.8.720">
    <property type="entry name" value="Region D6 of dynein motor"/>
    <property type="match status" value="1"/>
</dbReference>
<dbReference type="GO" id="GO:0007018">
    <property type="term" value="P:microtubule-based movement"/>
    <property type="evidence" value="ECO:0007669"/>
    <property type="project" value="InterPro"/>
</dbReference>
<dbReference type="Pfam" id="PF12781">
    <property type="entry name" value="AAA_9"/>
    <property type="match status" value="1"/>
</dbReference>
<dbReference type="InterPro" id="IPR042219">
    <property type="entry name" value="AAA_lid_11_sf"/>
</dbReference>
<accession>A0A2R2MN51</accession>
<dbReference type="InterPro" id="IPR026983">
    <property type="entry name" value="DHC"/>
</dbReference>
<protein>
    <submittedName>
        <fullName evidence="7">Dynein heavy chain 6, axonemal-like</fullName>
    </submittedName>
</protein>
<evidence type="ECO:0000259" key="3">
    <source>
        <dbReference type="Pfam" id="PF03028"/>
    </source>
</evidence>
<feature type="compositionally biased region" description="Low complexity" evidence="2">
    <location>
        <begin position="454"/>
        <end position="463"/>
    </location>
</feature>
<evidence type="ECO:0000313" key="7">
    <source>
        <dbReference type="RefSeq" id="XP_023931630.1"/>
    </source>
</evidence>
<dbReference type="Pfam" id="PF12777">
    <property type="entry name" value="MT"/>
    <property type="match status" value="1"/>
</dbReference>
<dbReference type="PANTHER" id="PTHR45703">
    <property type="entry name" value="DYNEIN HEAVY CHAIN"/>
    <property type="match status" value="1"/>
</dbReference>
<dbReference type="InterPro" id="IPR027417">
    <property type="entry name" value="P-loop_NTPase"/>
</dbReference>
<feature type="coiled-coil region" evidence="1">
    <location>
        <begin position="47"/>
        <end position="119"/>
    </location>
</feature>
<evidence type="ECO:0000256" key="2">
    <source>
        <dbReference type="SAM" id="MobiDB-lite"/>
    </source>
</evidence>
<feature type="region of interest" description="Disordered" evidence="2">
    <location>
        <begin position="448"/>
        <end position="468"/>
    </location>
</feature>
<dbReference type="RefSeq" id="XP_023931630.1">
    <property type="nucleotide sequence ID" value="XM_024075862.1"/>
</dbReference>
<name>A0A2R2MN51_LINAN</name>
<feature type="region of interest" description="Disordered" evidence="2">
    <location>
        <begin position="595"/>
        <end position="649"/>
    </location>
</feature>
<dbReference type="OrthoDB" id="5986589at2759"/>
<feature type="domain" description="Dynein heavy chain coiled coil stalk" evidence="4">
    <location>
        <begin position="70"/>
        <end position="384"/>
    </location>
</feature>
<dbReference type="InterPro" id="IPR035706">
    <property type="entry name" value="AAA_9"/>
</dbReference>
<sequence length="1576" mass="178150">MAYIHNSSREAVERLYSQYSQAQLKFYTPLTFMEFVHIFKVVSASIAKKEKSKIDKYQAGLEKMNEAFDCIAKYKDRVSELRPRHRAAQELVEGHVKKVEEQKQEFVEARERCKLEEEKIAALIGPLEDMRKQAEAEFDKVNPTYFAALNALMSLSIHDIDEIKSYRAPPEAVIEVVKVICSLFYKPQDWDSGKLLLSGENFFKDLEFYNKDDIPEDIFKKLKVCTADPKFQPSYIAQSSTAAASLCQWIHAVFEYGSIYRTMKPRLRKLMDAEEKLNEAQAILGEKRVEANRIKSELEARIEAHKQAVKKAKTIDREIKMFENKIHEATTLMDNMSMQHRLWQQQLKQSKNKLKTAPGDSLLTAACVCYHGPLDTSTRTELLTNWLGRCHIGNFDPKLKAGKRRKGNTLSAKLDNLLATTLTPSASELSLNVSHREEVNRLHVKHTVTEEEPSILSSPPSVEGKVSPPKEAVVYDTGSVFVMESKLLSNNTDYLVDFDPVLHAGKSKGLVSVRKNFTLEDVLSTFEELSDWKLKNMPINMHAIHNALIMRVCCHNRKHCWPLLVDPDGQAEKWVGMLQDSPNCIKEQAVVIPEDAEISDKSTTTDYTTSDRPIPPSRGTAVTTSDDADTEVSRLNDDTRTETDSNVGSRAQTRVSFNVRFLSAKSSVSGGLASRMTSTSDLRPLTSVTNSQENLNIELGESVDRPENNLWVVPGDDPQIDTKLINAVVHGITVLVTHLERRTLDPLFRALLLKQFTVDKDGNKILKIGEMMFYYHPDFCLYLSSSVPLFFKGDGIYDLPIQKVSVINMSISEEGVVDRLLTDLMRVEKSEFEGQRRSIEADMLHHKHELNVEQETVLVKTLNLETPLLEDDTMLETLQTCQKNVNDNQEVLEEGMYLRENLEEKRVHYIPVATHAAMLYDIIKMMGVLCPMYHVTFTVFMKIFCDVIDARNRGKGSQGAPKARAQELIDCTTSAIYKHVSTMMFEQHTNLFSLLLAIERMRATRQLTIEELALFIDGIDGSDVADTIVLDYKPKWLPDKTWTECAVLEANIPAYKGLRASLAKHDQQWQEYFKCPVSLTTPVPGGELGNLSVFKKCLLWRVCCPDRLYEISQAMTLYELGGVVPPADHFNIKTVYTVAKRNLPVVFMLPSGEREERLATGTTGYSVDPVFHIHQLAKDMNMEGKVLVLSCGVPTQMREIKHALEECLHAGYWLVLQNCHLAESWSTELLDIIKSILSATAQPLSRKSQLNEMSDSESPLMINNNETPDGSNVVHPDFRLWLVTKVGEGRLIPGLLIQNGLKVSCERTNNFKSTVGQTRHHVNTLLRKWDGETAEVESQQRYLPALVLLHAILLQRRGYHRSAFSSCYSLSQADLTAAVEAWRILLSTCSDLSGMQEMTSLVYTGHCLDQLDTGIVLAVVRDVLKTEQEINMLPDSSSGVKFLLQQLLGSERGMLGGLEELWELNASHYGLADVSDLELCSLRSRILQRELTHVSGVSESVEMMTGSQKEMESKLATLLTLTGDLPELPQTSRDQMYPLDLCFHYEVEGYRKINLQCTARHYFVTEGDTWRDSINA</sequence>
<keyword evidence="1" id="KW-0175">Coiled coil</keyword>
<feature type="compositionally biased region" description="Basic and acidic residues" evidence="2">
    <location>
        <begin position="631"/>
        <end position="643"/>
    </location>
</feature>
<dbReference type="Pfam" id="PF03028">
    <property type="entry name" value="Dynein_heavy"/>
    <property type="match status" value="1"/>
</dbReference>
<dbReference type="GO" id="GO:0030286">
    <property type="term" value="C:dynein complex"/>
    <property type="evidence" value="ECO:0007669"/>
    <property type="project" value="InterPro"/>
</dbReference>
<dbReference type="Proteomes" id="UP000085678">
    <property type="component" value="Unplaced"/>
</dbReference>
<dbReference type="GO" id="GO:0051959">
    <property type="term" value="F:dynein light intermediate chain binding"/>
    <property type="evidence" value="ECO:0007669"/>
    <property type="project" value="InterPro"/>
</dbReference>
<dbReference type="GO" id="GO:0045505">
    <property type="term" value="F:dynein intermediate chain binding"/>
    <property type="evidence" value="ECO:0007669"/>
    <property type="project" value="InterPro"/>
</dbReference>
<reference evidence="7" key="1">
    <citation type="submission" date="2025-08" db="UniProtKB">
        <authorList>
            <consortium name="RefSeq"/>
        </authorList>
    </citation>
    <scope>IDENTIFICATION</scope>
    <source>
        <tissue evidence="7">Gonads</tissue>
    </source>
</reference>
<evidence type="ECO:0000256" key="1">
    <source>
        <dbReference type="SAM" id="Coils"/>
    </source>
</evidence>
<evidence type="ECO:0000259" key="4">
    <source>
        <dbReference type="Pfam" id="PF12777"/>
    </source>
</evidence>
<dbReference type="GO" id="GO:0008569">
    <property type="term" value="F:minus-end-directed microtubule motor activity"/>
    <property type="evidence" value="ECO:0007669"/>
    <property type="project" value="InterPro"/>
</dbReference>
<gene>
    <name evidence="7" type="primary">LOC106179702</name>
</gene>
<dbReference type="Gene3D" id="1.10.8.1220">
    <property type="match status" value="1"/>
</dbReference>
<proteinExistence type="predicted"/>
<dbReference type="Gene3D" id="3.40.50.300">
    <property type="entry name" value="P-loop containing nucleotide triphosphate hydrolases"/>
    <property type="match status" value="2"/>
</dbReference>
<dbReference type="InterPro" id="IPR024743">
    <property type="entry name" value="Dynein_HC_stalk"/>
</dbReference>
<feature type="domain" description="Dynein heavy chain ATP-binding dynein motor region" evidence="5">
    <location>
        <begin position="708"/>
        <end position="884"/>
    </location>
</feature>
<evidence type="ECO:0000313" key="6">
    <source>
        <dbReference type="Proteomes" id="UP000085678"/>
    </source>
</evidence>
<dbReference type="PANTHER" id="PTHR45703:SF36">
    <property type="entry name" value="DYNEIN HEAVY CHAIN, CYTOPLASMIC"/>
    <property type="match status" value="1"/>
</dbReference>
<keyword evidence="6" id="KW-1185">Reference proteome</keyword>
<feature type="domain" description="Dynein heavy chain region D6 P-loop" evidence="3">
    <location>
        <begin position="1166"/>
        <end position="1303"/>
    </location>
</feature>
<dbReference type="InParanoid" id="A0A2R2MN51"/>
<dbReference type="KEGG" id="lak:106179702"/>
<evidence type="ECO:0000259" key="5">
    <source>
        <dbReference type="Pfam" id="PF12781"/>
    </source>
</evidence>
<feature type="coiled-coil region" evidence="1">
    <location>
        <begin position="270"/>
        <end position="353"/>
    </location>
</feature>
<dbReference type="GeneID" id="106179702"/>
<dbReference type="STRING" id="7574.A0A2R2MN51"/>
<feature type="compositionally biased region" description="Low complexity" evidence="2">
    <location>
        <begin position="601"/>
        <end position="611"/>
    </location>
</feature>
<dbReference type="InterPro" id="IPR004273">
    <property type="entry name" value="Dynein_heavy_D6_P-loop"/>
</dbReference>